<dbReference type="InterPro" id="IPR001248">
    <property type="entry name" value="Pur-cyt_permease"/>
</dbReference>
<gene>
    <name evidence="8" type="ORF">NKR19_g9221</name>
</gene>
<evidence type="ECO:0000256" key="4">
    <source>
        <dbReference type="ARBA" id="ARBA00022989"/>
    </source>
</evidence>
<keyword evidence="4 7" id="KW-1133">Transmembrane helix</keyword>
<dbReference type="PANTHER" id="PTHR30618">
    <property type="entry name" value="NCS1 FAMILY PURINE/PYRIMIDINE TRANSPORTER"/>
    <property type="match status" value="1"/>
</dbReference>
<feature type="transmembrane region" description="Helical" evidence="7">
    <location>
        <begin position="181"/>
        <end position="203"/>
    </location>
</feature>
<protein>
    <submittedName>
        <fullName evidence="8">NCS1 nucleoside transporter</fullName>
    </submittedName>
</protein>
<dbReference type="Gene3D" id="1.10.4160.10">
    <property type="entry name" value="Hydantoin permease"/>
    <property type="match status" value="1"/>
</dbReference>
<dbReference type="EMBL" id="JANBVN010000212">
    <property type="protein sequence ID" value="KAJ9132664.1"/>
    <property type="molecule type" value="Genomic_DNA"/>
</dbReference>
<evidence type="ECO:0000256" key="7">
    <source>
        <dbReference type="SAM" id="Phobius"/>
    </source>
</evidence>
<feature type="transmembrane region" description="Helical" evidence="7">
    <location>
        <begin position="393"/>
        <end position="415"/>
    </location>
</feature>
<dbReference type="InterPro" id="IPR045225">
    <property type="entry name" value="Uracil/uridine/allantoin_perm"/>
</dbReference>
<feature type="transmembrane region" description="Helical" evidence="7">
    <location>
        <begin position="458"/>
        <end position="480"/>
    </location>
</feature>
<evidence type="ECO:0000256" key="2">
    <source>
        <dbReference type="ARBA" id="ARBA00008974"/>
    </source>
</evidence>
<evidence type="ECO:0000256" key="5">
    <source>
        <dbReference type="ARBA" id="ARBA00023136"/>
    </source>
</evidence>
<comment type="similarity">
    <text evidence="2">Belongs to the purine-cytosine permease (2.A.39) family.</text>
</comment>
<dbReference type="Proteomes" id="UP001174691">
    <property type="component" value="Unassembled WGS sequence"/>
</dbReference>
<evidence type="ECO:0000313" key="9">
    <source>
        <dbReference type="Proteomes" id="UP001174691"/>
    </source>
</evidence>
<proteinExistence type="inferred from homology"/>
<sequence length="586" mass="64279">MVHLPTRAGLTAPFQSRQAFVEFITVPDHVDKDGVVIGDPRWSNKDLAPTPPEQRTWTWYNLPLYWGFTVFGPTGWNVAASLINVGLTWRQAFISCIIGSLIAGLVVMAMARPGVQYHIGYPVLARSVMGMYGSYFFIFIRAVVCIVWYGIQSYYGANLLAVCFRCIFGHSWTDFKNTLPLSAHVTGPVLLCFFLVWLMEFPFPQMFVHPTKIHYLFTIKGFIMPVATFGLFGWCMANGTGIASIDLASAAAAKVKQPLGWSIMTGINVIMGTLSPMLINQPDLARYCKKTRDAGWVQGAAVFVSKILVYFLGLAATASMQGAWGKAYWNIWDLLAAILDHHWNAGARTAVFLVSLSFLFSAMAVNFGANSIPFGADMTGLFPRFLSIRRGQVLCSVLGICVVPWELIASAASFLSFLGSYNIFMAPLCAIILVDYGFARNGNIHVPSLFDGAKGGLYWFVGGVNWLGVVAWLAGVSMGLPGLVAQYQPKAVSAAGKHMYTFGWILTFVTAATVYFVGIKVFPPRVYPEGLAGMPTSWEYLAKNGREGFFDGERDVEVVGTPVRKDSEDGYLEKEGPKAEVAKADL</sequence>
<dbReference type="Pfam" id="PF02133">
    <property type="entry name" value="Transp_cyt_pur"/>
    <property type="match status" value="1"/>
</dbReference>
<feature type="transmembrane region" description="Helical" evidence="7">
    <location>
        <begin position="259"/>
        <end position="279"/>
    </location>
</feature>
<name>A0AA38R459_9PEZI</name>
<feature type="region of interest" description="Disordered" evidence="6">
    <location>
        <begin position="567"/>
        <end position="586"/>
    </location>
</feature>
<dbReference type="PANTHER" id="PTHR30618:SF0">
    <property type="entry name" value="PURINE-URACIL PERMEASE NCS1"/>
    <property type="match status" value="1"/>
</dbReference>
<accession>A0AA38R459</accession>
<feature type="transmembrane region" description="Helical" evidence="7">
    <location>
        <begin position="215"/>
        <end position="239"/>
    </location>
</feature>
<feature type="transmembrane region" description="Helical" evidence="7">
    <location>
        <begin position="300"/>
        <end position="324"/>
    </location>
</feature>
<feature type="transmembrane region" description="Helical" evidence="7">
    <location>
        <begin position="132"/>
        <end position="151"/>
    </location>
</feature>
<feature type="transmembrane region" description="Helical" evidence="7">
    <location>
        <begin position="64"/>
        <end position="86"/>
    </location>
</feature>
<dbReference type="AlphaFoldDB" id="A0AA38R459"/>
<evidence type="ECO:0000256" key="1">
    <source>
        <dbReference type="ARBA" id="ARBA00004141"/>
    </source>
</evidence>
<feature type="transmembrane region" description="Helical" evidence="7">
    <location>
        <begin position="500"/>
        <end position="518"/>
    </location>
</feature>
<evidence type="ECO:0000256" key="3">
    <source>
        <dbReference type="ARBA" id="ARBA00022692"/>
    </source>
</evidence>
<comment type="caution">
    <text evidence="8">The sequence shown here is derived from an EMBL/GenBank/DDBJ whole genome shotgun (WGS) entry which is preliminary data.</text>
</comment>
<organism evidence="8 9">
    <name type="scientific">Coniochaeta hoffmannii</name>
    <dbReference type="NCBI Taxonomy" id="91930"/>
    <lineage>
        <taxon>Eukaryota</taxon>
        <taxon>Fungi</taxon>
        <taxon>Dikarya</taxon>
        <taxon>Ascomycota</taxon>
        <taxon>Pezizomycotina</taxon>
        <taxon>Sordariomycetes</taxon>
        <taxon>Sordariomycetidae</taxon>
        <taxon>Coniochaetales</taxon>
        <taxon>Coniochaetaceae</taxon>
        <taxon>Coniochaeta</taxon>
    </lineage>
</organism>
<dbReference type="GO" id="GO:0015205">
    <property type="term" value="F:nucleobase transmembrane transporter activity"/>
    <property type="evidence" value="ECO:0007669"/>
    <property type="project" value="TreeGrafter"/>
</dbReference>
<feature type="transmembrane region" description="Helical" evidence="7">
    <location>
        <begin position="92"/>
        <end position="111"/>
    </location>
</feature>
<keyword evidence="9" id="KW-1185">Reference proteome</keyword>
<keyword evidence="5 7" id="KW-0472">Membrane</keyword>
<dbReference type="CDD" id="cd11482">
    <property type="entry name" value="SLC-NCS1sbd_NRT1-like"/>
    <property type="match status" value="1"/>
</dbReference>
<feature type="transmembrane region" description="Helical" evidence="7">
    <location>
        <begin position="421"/>
        <end position="438"/>
    </location>
</feature>
<evidence type="ECO:0000256" key="6">
    <source>
        <dbReference type="SAM" id="MobiDB-lite"/>
    </source>
</evidence>
<keyword evidence="3 7" id="KW-0812">Transmembrane</keyword>
<feature type="transmembrane region" description="Helical" evidence="7">
    <location>
        <begin position="350"/>
        <end position="372"/>
    </location>
</feature>
<comment type="subcellular location">
    <subcellularLocation>
        <location evidence="1">Membrane</location>
        <topology evidence="1">Multi-pass membrane protein</topology>
    </subcellularLocation>
</comment>
<dbReference type="GO" id="GO:0005886">
    <property type="term" value="C:plasma membrane"/>
    <property type="evidence" value="ECO:0007669"/>
    <property type="project" value="TreeGrafter"/>
</dbReference>
<reference evidence="8" key="1">
    <citation type="submission" date="2022-07" db="EMBL/GenBank/DDBJ databases">
        <title>Fungi with potential for degradation of polypropylene.</title>
        <authorList>
            <person name="Gostincar C."/>
        </authorList>
    </citation>
    <scope>NUCLEOTIDE SEQUENCE</scope>
    <source>
        <strain evidence="8">EXF-13287</strain>
    </source>
</reference>
<evidence type="ECO:0000313" key="8">
    <source>
        <dbReference type="EMBL" id="KAJ9132664.1"/>
    </source>
</evidence>